<reference evidence="1" key="1">
    <citation type="journal article" date="2020" name="New Phytol.">
        <title>Comparative genomics reveals dynamic genome evolution in host specialist ectomycorrhizal fungi.</title>
        <authorList>
            <person name="Lofgren L.A."/>
            <person name="Nguyen N.H."/>
            <person name="Vilgalys R."/>
            <person name="Ruytinx J."/>
            <person name="Liao H.L."/>
            <person name="Branco S."/>
            <person name="Kuo A."/>
            <person name="LaButti K."/>
            <person name="Lipzen A."/>
            <person name="Andreopoulos W."/>
            <person name="Pangilinan J."/>
            <person name="Riley R."/>
            <person name="Hundley H."/>
            <person name="Na H."/>
            <person name="Barry K."/>
            <person name="Grigoriev I.V."/>
            <person name="Stajich J.E."/>
            <person name="Kennedy P.G."/>
        </authorList>
    </citation>
    <scope>NUCLEOTIDE SEQUENCE</scope>
    <source>
        <strain evidence="1">DOB743</strain>
    </source>
</reference>
<accession>A0A9P6ZHE6</accession>
<keyword evidence="2" id="KW-1185">Reference proteome</keyword>
<dbReference type="OrthoDB" id="432234at2759"/>
<organism evidence="1 2">
    <name type="scientific">Suillus placidus</name>
    <dbReference type="NCBI Taxonomy" id="48579"/>
    <lineage>
        <taxon>Eukaryota</taxon>
        <taxon>Fungi</taxon>
        <taxon>Dikarya</taxon>
        <taxon>Basidiomycota</taxon>
        <taxon>Agaricomycotina</taxon>
        <taxon>Agaricomycetes</taxon>
        <taxon>Agaricomycetidae</taxon>
        <taxon>Boletales</taxon>
        <taxon>Suillineae</taxon>
        <taxon>Suillaceae</taxon>
        <taxon>Suillus</taxon>
    </lineage>
</organism>
<dbReference type="SUPFAM" id="SSF52540">
    <property type="entry name" value="P-loop containing nucleoside triphosphate hydrolases"/>
    <property type="match status" value="1"/>
</dbReference>
<feature type="non-terminal residue" evidence="1">
    <location>
        <position position="189"/>
    </location>
</feature>
<dbReference type="EMBL" id="JABBWD010000104">
    <property type="protein sequence ID" value="KAG1765734.1"/>
    <property type="molecule type" value="Genomic_DNA"/>
</dbReference>
<proteinExistence type="predicted"/>
<protein>
    <submittedName>
        <fullName evidence="1">Uncharacterized protein</fullName>
    </submittedName>
</protein>
<evidence type="ECO:0000313" key="1">
    <source>
        <dbReference type="EMBL" id="KAG1765734.1"/>
    </source>
</evidence>
<evidence type="ECO:0000313" key="2">
    <source>
        <dbReference type="Proteomes" id="UP000714275"/>
    </source>
</evidence>
<name>A0A9P6ZHE6_9AGAM</name>
<comment type="caution">
    <text evidence="1">The sequence shown here is derived from an EMBL/GenBank/DDBJ whole genome shotgun (WGS) entry which is preliminary data.</text>
</comment>
<dbReference type="AlphaFoldDB" id="A0A9P6ZHE6"/>
<dbReference type="InterPro" id="IPR027417">
    <property type="entry name" value="P-loop_NTPase"/>
</dbReference>
<dbReference type="Proteomes" id="UP000714275">
    <property type="component" value="Unassembled WGS sequence"/>
</dbReference>
<gene>
    <name evidence="1" type="ORF">EV702DRAFT_981359</name>
</gene>
<sequence length="189" mass="20443">MRSPNNITAATIVATNNLREALNAQKAADTCGQDGLLSGYALDKCTHQVLSRSERLELLALNFINVRATNSLPAVVPLYVGMPVILRARIISTDLGITNGSQGIVRSFVKGECPAGLAYVRCAMVEFPDSKVQLSDLPAKWFPIVPVSWTFTTLLLADDGTERKVRITRHQLPIQPAFAVTGHSAQGKT</sequence>